<dbReference type="AlphaFoldDB" id="A0A7C9LAI3"/>
<reference evidence="7 8" key="1">
    <citation type="submission" date="2019-09" db="EMBL/GenBank/DDBJ databases">
        <title>Prevotella A2879 sp. nov., isolated from an abscess of a patient.</title>
        <authorList>
            <person name="Buhl M."/>
            <person name="Oberhettinger P."/>
        </authorList>
    </citation>
    <scope>NUCLEOTIDE SEQUENCE [LARGE SCALE GENOMIC DNA]</scope>
    <source>
        <strain evidence="7 8">A2879</strain>
    </source>
</reference>
<evidence type="ECO:0000313" key="8">
    <source>
        <dbReference type="Proteomes" id="UP000482295"/>
    </source>
</evidence>
<dbReference type="RefSeq" id="WP_155715495.1">
    <property type="nucleotide sequence ID" value="NZ_VVIQ01000003.1"/>
</dbReference>
<evidence type="ECO:0000313" key="7">
    <source>
        <dbReference type="EMBL" id="MUL27473.1"/>
    </source>
</evidence>
<feature type="transmembrane region" description="Helical" evidence="5">
    <location>
        <begin position="75"/>
        <end position="97"/>
    </location>
</feature>
<evidence type="ECO:0000256" key="1">
    <source>
        <dbReference type="ARBA" id="ARBA00004141"/>
    </source>
</evidence>
<dbReference type="InterPro" id="IPR007829">
    <property type="entry name" value="TM2"/>
</dbReference>
<dbReference type="PANTHER" id="PTHR21016">
    <property type="entry name" value="BETA-AMYLOID BINDING PROTEIN-RELATED"/>
    <property type="match status" value="1"/>
</dbReference>
<evidence type="ECO:0000256" key="5">
    <source>
        <dbReference type="SAM" id="Phobius"/>
    </source>
</evidence>
<dbReference type="EMBL" id="VVIQ01000003">
    <property type="protein sequence ID" value="MUL27473.1"/>
    <property type="molecule type" value="Genomic_DNA"/>
</dbReference>
<dbReference type="GO" id="GO:0016020">
    <property type="term" value="C:membrane"/>
    <property type="evidence" value="ECO:0007669"/>
    <property type="project" value="UniProtKB-SubCell"/>
</dbReference>
<evidence type="ECO:0000256" key="3">
    <source>
        <dbReference type="ARBA" id="ARBA00022989"/>
    </source>
</evidence>
<feature type="domain" description="TM2" evidence="6">
    <location>
        <begin position="47"/>
        <end position="94"/>
    </location>
</feature>
<organism evidence="7 8">
    <name type="scientific">Prevotella vespertina</name>
    <dbReference type="NCBI Taxonomy" id="2608404"/>
    <lineage>
        <taxon>Bacteria</taxon>
        <taxon>Pseudomonadati</taxon>
        <taxon>Bacteroidota</taxon>
        <taxon>Bacteroidia</taxon>
        <taxon>Bacteroidales</taxon>
        <taxon>Prevotellaceae</taxon>
        <taxon>Prevotella</taxon>
    </lineage>
</organism>
<keyword evidence="3 5" id="KW-1133">Transmembrane helix</keyword>
<feature type="transmembrane region" description="Helical" evidence="5">
    <location>
        <begin position="50"/>
        <end position="69"/>
    </location>
</feature>
<dbReference type="InterPro" id="IPR050932">
    <property type="entry name" value="TM2D1-3-like"/>
</dbReference>
<keyword evidence="2 5" id="KW-0812">Transmembrane</keyword>
<sequence length="113" mass="12568">MEQEKVNQLLMMMGSKIPSESIPMVRDRLLKSDMSESDFLILVNGMKDPTLSLILSILVGILGVDRFYIGDVGLGIGKLLTFGGCYIWALVDIFLIMGATKEKNLELLLTHIH</sequence>
<protein>
    <submittedName>
        <fullName evidence="7">TM2 domain-containing protein</fullName>
    </submittedName>
</protein>
<dbReference type="PANTHER" id="PTHR21016:SF25">
    <property type="entry name" value="TM2 DOMAIN-CONTAINING PROTEIN DDB_G0277895-RELATED"/>
    <property type="match status" value="1"/>
</dbReference>
<evidence type="ECO:0000256" key="4">
    <source>
        <dbReference type="ARBA" id="ARBA00023136"/>
    </source>
</evidence>
<name>A0A7C9LAI3_9BACT</name>
<gene>
    <name evidence="7" type="ORF">F0475_03950</name>
</gene>
<proteinExistence type="predicted"/>
<accession>A0A7C9LAI3</accession>
<keyword evidence="8" id="KW-1185">Reference proteome</keyword>
<evidence type="ECO:0000256" key="2">
    <source>
        <dbReference type="ARBA" id="ARBA00022692"/>
    </source>
</evidence>
<keyword evidence="4 5" id="KW-0472">Membrane</keyword>
<comment type="subcellular location">
    <subcellularLocation>
        <location evidence="1">Membrane</location>
        <topology evidence="1">Multi-pass membrane protein</topology>
    </subcellularLocation>
</comment>
<dbReference type="Proteomes" id="UP000482295">
    <property type="component" value="Unassembled WGS sequence"/>
</dbReference>
<dbReference type="Pfam" id="PF05154">
    <property type="entry name" value="TM2"/>
    <property type="match status" value="1"/>
</dbReference>
<comment type="caution">
    <text evidence="7">The sequence shown here is derived from an EMBL/GenBank/DDBJ whole genome shotgun (WGS) entry which is preliminary data.</text>
</comment>
<evidence type="ECO:0000259" key="6">
    <source>
        <dbReference type="Pfam" id="PF05154"/>
    </source>
</evidence>